<feature type="compositionally biased region" description="Basic and acidic residues" evidence="4">
    <location>
        <begin position="227"/>
        <end position="241"/>
    </location>
</feature>
<dbReference type="Pfam" id="PF12171">
    <property type="entry name" value="zf-C2H2_jaz"/>
    <property type="match status" value="1"/>
</dbReference>
<feature type="domain" description="C2H2-type" evidence="5">
    <location>
        <begin position="682"/>
        <end position="704"/>
    </location>
</feature>
<evidence type="ECO:0000313" key="7">
    <source>
        <dbReference type="Proteomes" id="UP000827092"/>
    </source>
</evidence>
<dbReference type="InterPro" id="IPR003604">
    <property type="entry name" value="Matrin/U1-like-C_Znf_C2H2"/>
</dbReference>
<dbReference type="EMBL" id="JAFNEN010000579">
    <property type="protein sequence ID" value="KAG8180169.1"/>
    <property type="molecule type" value="Genomic_DNA"/>
</dbReference>
<keyword evidence="2" id="KW-0863">Zinc-finger</keyword>
<evidence type="ECO:0000256" key="4">
    <source>
        <dbReference type="SAM" id="MobiDB-lite"/>
    </source>
</evidence>
<evidence type="ECO:0000256" key="1">
    <source>
        <dbReference type="ARBA" id="ARBA00022723"/>
    </source>
</evidence>
<dbReference type="AlphaFoldDB" id="A0AAV6U7X5"/>
<dbReference type="InterPro" id="IPR013087">
    <property type="entry name" value="Znf_C2H2_type"/>
</dbReference>
<dbReference type="GO" id="GO:0003725">
    <property type="term" value="F:double-stranded RNA binding"/>
    <property type="evidence" value="ECO:0007669"/>
    <property type="project" value="TreeGrafter"/>
</dbReference>
<dbReference type="Pfam" id="PF12874">
    <property type="entry name" value="zf-met"/>
    <property type="match status" value="1"/>
</dbReference>
<accession>A0AAV6U7X5</accession>
<feature type="compositionally biased region" description="Basic residues" evidence="4">
    <location>
        <begin position="269"/>
        <end position="279"/>
    </location>
</feature>
<feature type="compositionally biased region" description="Basic and acidic residues" evidence="4">
    <location>
        <begin position="206"/>
        <end position="218"/>
    </location>
</feature>
<dbReference type="PANTHER" id="PTHR45762">
    <property type="entry name" value="ZINC FINGER RNA-BINDING PROTEIN"/>
    <property type="match status" value="1"/>
</dbReference>
<dbReference type="GO" id="GO:0008270">
    <property type="term" value="F:zinc ion binding"/>
    <property type="evidence" value="ECO:0007669"/>
    <property type="project" value="UniProtKB-KW"/>
</dbReference>
<dbReference type="Proteomes" id="UP000827092">
    <property type="component" value="Unassembled WGS sequence"/>
</dbReference>
<feature type="compositionally biased region" description="Basic residues" evidence="4">
    <location>
        <begin position="242"/>
        <end position="253"/>
    </location>
</feature>
<feature type="domain" description="C2H2-type" evidence="5">
    <location>
        <begin position="455"/>
        <end position="477"/>
    </location>
</feature>
<reference evidence="6 7" key="1">
    <citation type="journal article" date="2022" name="Nat. Ecol. Evol.">
        <title>A masculinizing supergene underlies an exaggerated male reproductive morph in a spider.</title>
        <authorList>
            <person name="Hendrickx F."/>
            <person name="De Corte Z."/>
            <person name="Sonet G."/>
            <person name="Van Belleghem S.M."/>
            <person name="Kostlbacher S."/>
            <person name="Vangestel C."/>
        </authorList>
    </citation>
    <scope>NUCLEOTIDE SEQUENCE [LARGE SCALE GENOMIC DNA]</scope>
    <source>
        <strain evidence="6">W744_W776</strain>
    </source>
</reference>
<keyword evidence="1" id="KW-0479">Metal-binding</keyword>
<proteinExistence type="predicted"/>
<dbReference type="GO" id="GO:0071011">
    <property type="term" value="C:precatalytic spliceosome"/>
    <property type="evidence" value="ECO:0007669"/>
    <property type="project" value="TreeGrafter"/>
</dbReference>
<dbReference type="SMART" id="SM00451">
    <property type="entry name" value="ZnF_U1"/>
    <property type="match status" value="3"/>
</dbReference>
<feature type="region of interest" description="Disordered" evidence="4">
    <location>
        <begin position="390"/>
        <end position="414"/>
    </location>
</feature>
<evidence type="ECO:0000256" key="3">
    <source>
        <dbReference type="ARBA" id="ARBA00022833"/>
    </source>
</evidence>
<feature type="compositionally biased region" description="Basic and acidic residues" evidence="4">
    <location>
        <begin position="343"/>
        <end position="361"/>
    </location>
</feature>
<feature type="compositionally biased region" description="Basic and acidic residues" evidence="4">
    <location>
        <begin position="170"/>
        <end position="182"/>
    </location>
</feature>
<evidence type="ECO:0000256" key="2">
    <source>
        <dbReference type="ARBA" id="ARBA00022771"/>
    </source>
</evidence>
<dbReference type="PANTHER" id="PTHR45762:SF3">
    <property type="entry name" value="ZINC-FINGER PROTEIN AT 72D, ISOFORM B"/>
    <property type="match status" value="1"/>
</dbReference>
<keyword evidence="3" id="KW-0862">Zinc</keyword>
<evidence type="ECO:0000313" key="6">
    <source>
        <dbReference type="EMBL" id="KAG8180169.1"/>
    </source>
</evidence>
<gene>
    <name evidence="6" type="ORF">JTE90_020467</name>
</gene>
<dbReference type="Gene3D" id="3.30.160.60">
    <property type="entry name" value="Classic Zinc Finger"/>
    <property type="match status" value="2"/>
</dbReference>
<name>A0AAV6U7X5_9ARAC</name>
<dbReference type="SMART" id="SM00355">
    <property type="entry name" value="ZnF_C2H2"/>
    <property type="match status" value="4"/>
</dbReference>
<dbReference type="InterPro" id="IPR036236">
    <property type="entry name" value="Znf_C2H2_sf"/>
</dbReference>
<dbReference type="GO" id="GO:0003727">
    <property type="term" value="F:single-stranded RNA binding"/>
    <property type="evidence" value="ECO:0007669"/>
    <property type="project" value="TreeGrafter"/>
</dbReference>
<keyword evidence="7" id="KW-1185">Reference proteome</keyword>
<dbReference type="PROSITE" id="PS00028">
    <property type="entry name" value="ZINC_FINGER_C2H2_1"/>
    <property type="match status" value="2"/>
</dbReference>
<protein>
    <recommendedName>
        <fullName evidence="5">C2H2-type domain-containing protein</fullName>
    </recommendedName>
</protein>
<feature type="compositionally biased region" description="Basic and acidic residues" evidence="4">
    <location>
        <begin position="390"/>
        <end position="410"/>
    </location>
</feature>
<organism evidence="6 7">
    <name type="scientific">Oedothorax gibbosus</name>
    <dbReference type="NCBI Taxonomy" id="931172"/>
    <lineage>
        <taxon>Eukaryota</taxon>
        <taxon>Metazoa</taxon>
        <taxon>Ecdysozoa</taxon>
        <taxon>Arthropoda</taxon>
        <taxon>Chelicerata</taxon>
        <taxon>Arachnida</taxon>
        <taxon>Araneae</taxon>
        <taxon>Araneomorphae</taxon>
        <taxon>Entelegynae</taxon>
        <taxon>Araneoidea</taxon>
        <taxon>Linyphiidae</taxon>
        <taxon>Erigoninae</taxon>
        <taxon>Oedothorax</taxon>
    </lineage>
</organism>
<dbReference type="SUPFAM" id="SSF57667">
    <property type="entry name" value="beta-beta-alpha zinc fingers"/>
    <property type="match status" value="2"/>
</dbReference>
<evidence type="ECO:0000259" key="5">
    <source>
        <dbReference type="PROSITE" id="PS00028"/>
    </source>
</evidence>
<feature type="compositionally biased region" description="Polar residues" evidence="4">
    <location>
        <begin position="138"/>
        <end position="147"/>
    </location>
</feature>
<feature type="region of interest" description="Disordered" evidence="4">
    <location>
        <begin position="138"/>
        <end position="370"/>
    </location>
</feature>
<comment type="caution">
    <text evidence="6">The sequence shown here is derived from an EMBL/GenBank/DDBJ whole genome shotgun (WGS) entry which is preliminary data.</text>
</comment>
<sequence>MKNCSEIFQRLMTKVLGGLEDMGVKYFIDDILMAANEDNPPPLPGESFEEYKKTINMIFDKPQEPPFPCVLPPHRVENIIHILEKCSFYSPTGSDDEIEEGEVESSNNDKTAVLDMDEIWELVELALKQRVISQQSTAAESLPSTSHQEAEAPPAAFSGGRSPDVGSPHRSSDISRKKSRESSRRHRSKSPVDDLYPKERRRQHRSRDSPDNSYSRKKDERHRRRKSQDSRSESPDDSYNRKKEKRHSRRRRSRDSPVESPDDSAYRKKDGKRPRRRKSRDSLGESPDDSYNRKKDEKRHRRRKSPDSRSISPDSVYYRTKDEKHRRRHRSGNSRSKSPDNTAYRRKDEETSQKRLTKDPSPKALNVNFPVDDEDDYGVLLCQEMKKRKLLPESDKEPEIRVKKEPEDQGRSLAASTIEESVIEGETKNFQDVKKEMKIEIPEEKKFVISSDYFCDLCQKALNSQVTWESHINGKKHAQKLKLQTVGEIAKGSLSIPKTPALVSEDIPRFANAPLGKKRVPRQNAVPRLQQTIDEYRDSPLPGLDTVQEIISPMDVDYYCGLCDAPCKSVSIMPHLIGFKHQLRAVRKISPEFYERNKDRQDKRFKADLRHVLMEHERRYGRGYIQVFNEVEDPGTRPAYDQPGPSWSNPYPAVKLEKRGGDPEGVAEKDQWLDMSKGDFFCTLCDSHMNNVNMWEAHVRGKRHLGNAKKIPGANISKMKSERIPNAVSRLEEMIDEEFTDEMVVGLDYIRETRGLNGEIYNCFLCGSCSTNFDILDHILLLKHRTRYLEKLYTDGKINAIKDIDNLALKDNNYRIALINDGV</sequence>
<dbReference type="InterPro" id="IPR022755">
    <property type="entry name" value="Znf_C2H2_jaz"/>
</dbReference>